<dbReference type="Proteomes" id="UP000801492">
    <property type="component" value="Unassembled WGS sequence"/>
</dbReference>
<evidence type="ECO:0000313" key="4">
    <source>
        <dbReference type="EMBL" id="KAF2899357.1"/>
    </source>
</evidence>
<proteinExistence type="predicted"/>
<feature type="region of interest" description="Disordered" evidence="1">
    <location>
        <begin position="74"/>
        <end position="95"/>
    </location>
</feature>
<gene>
    <name evidence="4" type="ORF">ILUMI_06817</name>
</gene>
<comment type="caution">
    <text evidence="4">The sequence shown here is derived from an EMBL/GenBank/DDBJ whole genome shotgun (WGS) entry which is preliminary data.</text>
</comment>
<keyword evidence="2" id="KW-0812">Transmembrane</keyword>
<organism evidence="4 5">
    <name type="scientific">Ignelater luminosus</name>
    <name type="common">Cucubano</name>
    <name type="synonym">Pyrophorus luminosus</name>
    <dbReference type="NCBI Taxonomy" id="2038154"/>
    <lineage>
        <taxon>Eukaryota</taxon>
        <taxon>Metazoa</taxon>
        <taxon>Ecdysozoa</taxon>
        <taxon>Arthropoda</taxon>
        <taxon>Hexapoda</taxon>
        <taxon>Insecta</taxon>
        <taxon>Pterygota</taxon>
        <taxon>Neoptera</taxon>
        <taxon>Endopterygota</taxon>
        <taxon>Coleoptera</taxon>
        <taxon>Polyphaga</taxon>
        <taxon>Elateriformia</taxon>
        <taxon>Elateroidea</taxon>
        <taxon>Elateridae</taxon>
        <taxon>Agrypninae</taxon>
        <taxon>Pyrophorini</taxon>
        <taxon>Ignelater</taxon>
    </lineage>
</organism>
<protein>
    <recommendedName>
        <fullName evidence="3">PiggyBac transposable element-derived protein domain-containing protein</fullName>
    </recommendedName>
</protein>
<dbReference type="OrthoDB" id="6783909at2759"/>
<evidence type="ECO:0000313" key="5">
    <source>
        <dbReference type="Proteomes" id="UP000801492"/>
    </source>
</evidence>
<evidence type="ECO:0000259" key="3">
    <source>
        <dbReference type="Pfam" id="PF13843"/>
    </source>
</evidence>
<evidence type="ECO:0000256" key="2">
    <source>
        <dbReference type="SAM" id="Phobius"/>
    </source>
</evidence>
<dbReference type="AlphaFoldDB" id="A0A8K0D983"/>
<feature type="region of interest" description="Disordered" evidence="1">
    <location>
        <begin position="1"/>
        <end position="39"/>
    </location>
</feature>
<keyword evidence="5" id="KW-1185">Reference proteome</keyword>
<feature type="domain" description="PiggyBac transposable element-derived protein" evidence="3">
    <location>
        <begin position="216"/>
        <end position="310"/>
    </location>
</feature>
<sequence length="388" mass="45200">MECAVKEAMKRQKRSNAEEGMTGNNSHVRASRKQPALRLTSTLQPPVWTLWAQRKKPLTKEELLQELEIPLGSEDELELDDSEGDDVDDPMNQNLNVDPDNVNILSDAFPVLIKKIRILPDQELFGETVTFGFDILYKIRPIIEFLRNRFVTVPTEESLAIDEHICATKVRYHRKQYVQNKPQRRNIVFITIRQNQIPDRKHPSEANMEYTATIDSVEISNIAWKDNKIVNLISFFVGQKPQITGRRYERNQKPHLHVSCPQIVEVYNKQMSEIDLLDRHIGRHRIKPRSKKWYFRIFYHLINLAVINAWLLYKRVCLAKIAKPSNQKQFRIEVAPCLCIIGKKSIKRERPSTGMKEQLPSKNVLNDLTLALAGMEAYKRTVQISFMF</sequence>
<evidence type="ECO:0000256" key="1">
    <source>
        <dbReference type="SAM" id="MobiDB-lite"/>
    </source>
</evidence>
<name>A0A8K0D983_IGNLU</name>
<keyword evidence="2" id="KW-1133">Transmembrane helix</keyword>
<dbReference type="Pfam" id="PF13843">
    <property type="entry name" value="DDE_Tnp_1_7"/>
    <property type="match status" value="1"/>
</dbReference>
<dbReference type="PANTHER" id="PTHR47272">
    <property type="entry name" value="DDE_TNP_1_7 DOMAIN-CONTAINING PROTEIN"/>
    <property type="match status" value="1"/>
</dbReference>
<reference evidence="4" key="1">
    <citation type="submission" date="2019-08" db="EMBL/GenBank/DDBJ databases">
        <title>The genome of the North American firefly Photinus pyralis.</title>
        <authorList>
            <consortium name="Photinus pyralis genome working group"/>
            <person name="Fallon T.R."/>
            <person name="Sander Lower S.E."/>
            <person name="Weng J.-K."/>
        </authorList>
    </citation>
    <scope>NUCLEOTIDE SEQUENCE</scope>
    <source>
        <strain evidence="4">TRF0915ILg1</strain>
        <tissue evidence="4">Whole body</tissue>
    </source>
</reference>
<accession>A0A8K0D983</accession>
<keyword evidence="2" id="KW-0472">Membrane</keyword>
<feature type="transmembrane region" description="Helical" evidence="2">
    <location>
        <begin position="293"/>
        <end position="313"/>
    </location>
</feature>
<dbReference type="InterPro" id="IPR029526">
    <property type="entry name" value="PGBD"/>
</dbReference>
<feature type="compositionally biased region" description="Acidic residues" evidence="1">
    <location>
        <begin position="74"/>
        <end position="89"/>
    </location>
</feature>
<feature type="compositionally biased region" description="Basic and acidic residues" evidence="1">
    <location>
        <begin position="1"/>
        <end position="10"/>
    </location>
</feature>
<dbReference type="EMBL" id="VTPC01002856">
    <property type="protein sequence ID" value="KAF2899357.1"/>
    <property type="molecule type" value="Genomic_DNA"/>
</dbReference>